<organism evidence="11 12">
    <name type="scientific">Clavelina lepadiformis</name>
    <name type="common">Light-bulb sea squirt</name>
    <name type="synonym">Ascidia lepadiformis</name>
    <dbReference type="NCBI Taxonomy" id="159417"/>
    <lineage>
        <taxon>Eukaryota</taxon>
        <taxon>Metazoa</taxon>
        <taxon>Chordata</taxon>
        <taxon>Tunicata</taxon>
        <taxon>Ascidiacea</taxon>
        <taxon>Aplousobranchia</taxon>
        <taxon>Clavelinidae</taxon>
        <taxon>Clavelina</taxon>
    </lineage>
</organism>
<evidence type="ECO:0000313" key="11">
    <source>
        <dbReference type="EMBL" id="CAK8688973.1"/>
    </source>
</evidence>
<dbReference type="Gene3D" id="3.90.550.50">
    <property type="match status" value="1"/>
</dbReference>
<keyword evidence="6 10" id="KW-0735">Signal-anchor</keyword>
<sequence>MNLMCEKVLKPPFLVKIKLVLCCLVFWCFVDFIGIDFRKGLREPKQDTAYFIREETIQNDQLTSQQVSKYHNETAESLETHNSSHVFNNLTGFSWVRKFELSSDSKNVEQSGPDGIECTLPIDLTKTVLYDGEDTENKFRSLPTSFQKYLTVPQPQANCGFDNLLIPSRHLNNQTIGMIFLVKSDPQHFLGRKLIRNTWAFIKSIRGMTFATIFLVGTTNSSEKQSSLKAENERFGDLLQCNVTDTYRALPLKMLAGFGWILKTGVRANLVTVTDDDCVMNVLDINTWYRETLIEPFDLFCGLRFNPTGKPIRWTQSKWYIRTQVYSGKFYPRFCQGRMYILPLPLMRDLYCMSEVTHKGDFHLEDVYITGILREKSGHPSIKHVTRNGRDLPLTYHADNENKTVYEEMIFKWKIWNASLPWADTEKDTGLPTIMTYAGAEQN</sequence>
<evidence type="ECO:0000256" key="7">
    <source>
        <dbReference type="ARBA" id="ARBA00022989"/>
    </source>
</evidence>
<evidence type="ECO:0000256" key="8">
    <source>
        <dbReference type="ARBA" id="ARBA00023034"/>
    </source>
</evidence>
<evidence type="ECO:0000256" key="6">
    <source>
        <dbReference type="ARBA" id="ARBA00022968"/>
    </source>
</evidence>
<evidence type="ECO:0000256" key="5">
    <source>
        <dbReference type="ARBA" id="ARBA00022692"/>
    </source>
</evidence>
<reference evidence="11 12" key="1">
    <citation type="submission" date="2024-02" db="EMBL/GenBank/DDBJ databases">
        <authorList>
            <person name="Daric V."/>
            <person name="Darras S."/>
        </authorList>
    </citation>
    <scope>NUCLEOTIDE SEQUENCE [LARGE SCALE GENOMIC DNA]</scope>
</reference>
<dbReference type="Proteomes" id="UP001642483">
    <property type="component" value="Unassembled WGS sequence"/>
</dbReference>
<evidence type="ECO:0000313" key="12">
    <source>
        <dbReference type="Proteomes" id="UP001642483"/>
    </source>
</evidence>
<evidence type="ECO:0000256" key="9">
    <source>
        <dbReference type="ARBA" id="ARBA00023136"/>
    </source>
</evidence>
<evidence type="ECO:0000256" key="1">
    <source>
        <dbReference type="ARBA" id="ARBA00004323"/>
    </source>
</evidence>
<keyword evidence="3 10" id="KW-0328">Glycosyltransferase</keyword>
<evidence type="ECO:0000256" key="3">
    <source>
        <dbReference type="ARBA" id="ARBA00022676"/>
    </source>
</evidence>
<comment type="similarity">
    <text evidence="2 10">Belongs to the glycosyltransferase 31 family.</text>
</comment>
<dbReference type="EC" id="2.4.1.-" evidence="10"/>
<keyword evidence="9 10" id="KW-0472">Membrane</keyword>
<evidence type="ECO:0000256" key="10">
    <source>
        <dbReference type="RuleBase" id="RU363063"/>
    </source>
</evidence>
<comment type="subcellular location">
    <subcellularLocation>
        <location evidence="1 10">Golgi apparatus membrane</location>
        <topology evidence="1 10">Single-pass type II membrane protein</topology>
    </subcellularLocation>
</comment>
<accession>A0ABP0GAZ7</accession>
<dbReference type="Pfam" id="PF01762">
    <property type="entry name" value="Galactosyl_T"/>
    <property type="match status" value="1"/>
</dbReference>
<evidence type="ECO:0000256" key="4">
    <source>
        <dbReference type="ARBA" id="ARBA00022679"/>
    </source>
</evidence>
<dbReference type="PANTHER" id="PTHR11214">
    <property type="entry name" value="BETA-1,3-N-ACETYLGLUCOSAMINYLTRANSFERASE"/>
    <property type="match status" value="1"/>
</dbReference>
<feature type="transmembrane region" description="Helical" evidence="10">
    <location>
        <begin position="13"/>
        <end position="35"/>
    </location>
</feature>
<keyword evidence="4" id="KW-0808">Transferase</keyword>
<protein>
    <recommendedName>
        <fullName evidence="10">Hexosyltransferase</fullName>
        <ecNumber evidence="10">2.4.1.-</ecNumber>
    </recommendedName>
</protein>
<evidence type="ECO:0000256" key="2">
    <source>
        <dbReference type="ARBA" id="ARBA00008661"/>
    </source>
</evidence>
<proteinExistence type="inferred from homology"/>
<gene>
    <name evidence="11" type="ORF">CVLEPA_LOCUS20971</name>
</gene>
<keyword evidence="8 10" id="KW-0333">Golgi apparatus</keyword>
<dbReference type="EMBL" id="CAWYQH010000108">
    <property type="protein sequence ID" value="CAK8688973.1"/>
    <property type="molecule type" value="Genomic_DNA"/>
</dbReference>
<keyword evidence="12" id="KW-1185">Reference proteome</keyword>
<name>A0ABP0GAZ7_CLALP</name>
<keyword evidence="5 10" id="KW-0812">Transmembrane</keyword>
<dbReference type="PANTHER" id="PTHR11214:SF283">
    <property type="entry name" value="N-ACETYLLACTOSAMINIDE BETA-1,3-N-ACETYLGLUCOSAMINYLTRANSFERASE 4-LIKE"/>
    <property type="match status" value="1"/>
</dbReference>
<comment type="caution">
    <text evidence="11">The sequence shown here is derived from an EMBL/GenBank/DDBJ whole genome shotgun (WGS) entry which is preliminary data.</text>
</comment>
<keyword evidence="7 10" id="KW-1133">Transmembrane helix</keyword>
<dbReference type="InterPro" id="IPR002659">
    <property type="entry name" value="Glyco_trans_31"/>
</dbReference>